<evidence type="ECO:0000256" key="7">
    <source>
        <dbReference type="ARBA" id="ARBA00023136"/>
    </source>
</evidence>
<keyword evidence="4 8" id="KW-0812">Transmembrane</keyword>
<proteinExistence type="inferred from homology"/>
<evidence type="ECO:0000256" key="4">
    <source>
        <dbReference type="ARBA" id="ARBA00022692"/>
    </source>
</evidence>
<feature type="transmembrane region" description="Helical" evidence="8">
    <location>
        <begin position="108"/>
        <end position="129"/>
    </location>
</feature>
<evidence type="ECO:0000313" key="9">
    <source>
        <dbReference type="EMBL" id="SBV90696.1"/>
    </source>
</evidence>
<comment type="similarity">
    <text evidence="2">Belongs to the MreD family.</text>
</comment>
<evidence type="ECO:0000256" key="5">
    <source>
        <dbReference type="ARBA" id="ARBA00022960"/>
    </source>
</evidence>
<name>A0A212IU14_9BACT</name>
<reference evidence="9" key="1">
    <citation type="submission" date="2016-04" db="EMBL/GenBank/DDBJ databases">
        <authorList>
            <person name="Evans L.H."/>
            <person name="Alamgir A."/>
            <person name="Owens N."/>
            <person name="Weber N.D."/>
            <person name="Virtaneva K."/>
            <person name="Barbian K."/>
            <person name="Babar A."/>
            <person name="Rosenke K."/>
        </authorList>
    </citation>
    <scope>NUCLEOTIDE SEQUENCE</scope>
    <source>
        <strain evidence="9">86-1</strain>
    </source>
</reference>
<comment type="subcellular location">
    <subcellularLocation>
        <location evidence="1">Cell membrane</location>
        <topology evidence="1">Multi-pass membrane protein</topology>
    </subcellularLocation>
</comment>
<evidence type="ECO:0000256" key="1">
    <source>
        <dbReference type="ARBA" id="ARBA00004651"/>
    </source>
</evidence>
<keyword evidence="5" id="KW-0133">Cell shape</keyword>
<keyword evidence="7 8" id="KW-0472">Membrane</keyword>
<dbReference type="EMBL" id="FLUM01000001">
    <property type="protein sequence ID" value="SBV90696.1"/>
    <property type="molecule type" value="Genomic_DNA"/>
</dbReference>
<keyword evidence="6 8" id="KW-1133">Transmembrane helix</keyword>
<feature type="transmembrane region" description="Helical" evidence="8">
    <location>
        <begin position="141"/>
        <end position="160"/>
    </location>
</feature>
<organism evidence="9">
    <name type="scientific">uncultured Dysgonomonas sp</name>
    <dbReference type="NCBI Taxonomy" id="206096"/>
    <lineage>
        <taxon>Bacteria</taxon>
        <taxon>Pseudomonadati</taxon>
        <taxon>Bacteroidota</taxon>
        <taxon>Bacteroidia</taxon>
        <taxon>Bacteroidales</taxon>
        <taxon>Dysgonomonadaceae</taxon>
        <taxon>Dysgonomonas</taxon>
        <taxon>environmental samples</taxon>
    </lineage>
</organism>
<protein>
    <submittedName>
        <fullName evidence="9">Rod shape-determining protein MreD</fullName>
    </submittedName>
</protein>
<dbReference type="NCBIfam" id="TIGR03426">
    <property type="entry name" value="shape_MreD"/>
    <property type="match status" value="1"/>
</dbReference>
<dbReference type="InterPro" id="IPR007227">
    <property type="entry name" value="Cell_shape_determining_MreD"/>
</dbReference>
<sequence length="175" mass="19846">MLKSSVLKYALMFVLLVLLQVLVLNRISFLSYAVPFAYIYFILKLPVGFNRNLSTLLGFMLGFIIDIFCNTPGINAAATTLIGFLCRPVQGLFFMIDDYDEQTPGLRLLGAAYMKFAFFLTLIHHVVLISIESFSYFNIKLVLIRILLSTVLTTILIFAFEGFSLKQKSSWQKST</sequence>
<dbReference type="GO" id="GO:0005886">
    <property type="term" value="C:plasma membrane"/>
    <property type="evidence" value="ECO:0007669"/>
    <property type="project" value="UniProtKB-SubCell"/>
</dbReference>
<evidence type="ECO:0000256" key="6">
    <source>
        <dbReference type="ARBA" id="ARBA00022989"/>
    </source>
</evidence>
<gene>
    <name evidence="9" type="ORF">KL86DYS1_10140</name>
</gene>
<dbReference type="GO" id="GO:0008360">
    <property type="term" value="P:regulation of cell shape"/>
    <property type="evidence" value="ECO:0007669"/>
    <property type="project" value="UniProtKB-KW"/>
</dbReference>
<evidence type="ECO:0000256" key="8">
    <source>
        <dbReference type="SAM" id="Phobius"/>
    </source>
</evidence>
<accession>A0A212IU14</accession>
<dbReference type="AlphaFoldDB" id="A0A212IU14"/>
<keyword evidence="3" id="KW-1003">Cell membrane</keyword>
<evidence type="ECO:0000256" key="3">
    <source>
        <dbReference type="ARBA" id="ARBA00022475"/>
    </source>
</evidence>
<evidence type="ECO:0000256" key="2">
    <source>
        <dbReference type="ARBA" id="ARBA00007776"/>
    </source>
</evidence>